<sequence>MVDSRGACPCQLSVLHRRYGWIMNAGDMAGVEAALGVESPYSGRWYDPQSLDQFNFEPLTTPPMPPATETGHTYRHQNHFLAMDPHAPFSTQSYLSGTTDDTKAKNQMGEKMLLVLGEWAWSHHITTTVVEYEDWTAMIEWAEAWCIRHGHTGKFKVAFRRSLLEKTMRGPVEHTAFRELMDTFVVVCRGRRIRMLDDEWDWLCERLQEMYVATG</sequence>
<dbReference type="AlphaFoldDB" id="M3CK99"/>
<protein>
    <submittedName>
        <fullName evidence="1">Uncharacterized protein</fullName>
    </submittedName>
</protein>
<evidence type="ECO:0000313" key="2">
    <source>
        <dbReference type="Proteomes" id="UP000016931"/>
    </source>
</evidence>
<evidence type="ECO:0000313" key="1">
    <source>
        <dbReference type="EMBL" id="EMF14213.1"/>
    </source>
</evidence>
<dbReference type="EMBL" id="KB456262">
    <property type="protein sequence ID" value="EMF14213.1"/>
    <property type="molecule type" value="Genomic_DNA"/>
</dbReference>
<keyword evidence="2" id="KW-1185">Reference proteome</keyword>
<dbReference type="Proteomes" id="UP000016931">
    <property type="component" value="Unassembled WGS sequence"/>
</dbReference>
<accession>M3CK99</accession>
<dbReference type="HOGENOM" id="CLU_1283981_0_0_1"/>
<gene>
    <name evidence="1" type="ORF">SEPMUDRAFT_155009</name>
</gene>
<dbReference type="RefSeq" id="XP_016762334.1">
    <property type="nucleotide sequence ID" value="XM_016907597.1"/>
</dbReference>
<proteinExistence type="predicted"/>
<name>M3CK99_SPHMS</name>
<reference evidence="1 2" key="1">
    <citation type="journal article" date="2012" name="PLoS Pathog.">
        <title>Diverse lifestyles and strategies of plant pathogenesis encoded in the genomes of eighteen Dothideomycetes fungi.</title>
        <authorList>
            <person name="Ohm R.A."/>
            <person name="Feau N."/>
            <person name="Henrissat B."/>
            <person name="Schoch C.L."/>
            <person name="Horwitz B.A."/>
            <person name="Barry K.W."/>
            <person name="Condon B.J."/>
            <person name="Copeland A.C."/>
            <person name="Dhillon B."/>
            <person name="Glaser F."/>
            <person name="Hesse C.N."/>
            <person name="Kosti I."/>
            <person name="LaButti K."/>
            <person name="Lindquist E.A."/>
            <person name="Lucas S."/>
            <person name="Salamov A.A."/>
            <person name="Bradshaw R.E."/>
            <person name="Ciuffetti L."/>
            <person name="Hamelin R.C."/>
            <person name="Kema G.H.J."/>
            <person name="Lawrence C."/>
            <person name="Scott J.A."/>
            <person name="Spatafora J.W."/>
            <person name="Turgeon B.G."/>
            <person name="de Wit P.J.G.M."/>
            <person name="Zhong S."/>
            <person name="Goodwin S.B."/>
            <person name="Grigoriev I.V."/>
        </authorList>
    </citation>
    <scope>NUCLEOTIDE SEQUENCE [LARGE SCALE GENOMIC DNA]</scope>
    <source>
        <strain evidence="1 2">SO2202</strain>
    </source>
</reference>
<organism evidence="1 2">
    <name type="scientific">Sphaerulina musiva (strain SO2202)</name>
    <name type="common">Poplar stem canker fungus</name>
    <name type="synonym">Septoria musiva</name>
    <dbReference type="NCBI Taxonomy" id="692275"/>
    <lineage>
        <taxon>Eukaryota</taxon>
        <taxon>Fungi</taxon>
        <taxon>Dikarya</taxon>
        <taxon>Ascomycota</taxon>
        <taxon>Pezizomycotina</taxon>
        <taxon>Dothideomycetes</taxon>
        <taxon>Dothideomycetidae</taxon>
        <taxon>Mycosphaerellales</taxon>
        <taxon>Mycosphaerellaceae</taxon>
        <taxon>Sphaerulina</taxon>
    </lineage>
</organism>
<dbReference type="GeneID" id="27904734"/>